<dbReference type="Proteomes" id="UP001548713">
    <property type="component" value="Unassembled WGS sequence"/>
</dbReference>
<dbReference type="EMBL" id="JBEWLY010000027">
    <property type="protein sequence ID" value="MET1757130.1"/>
    <property type="molecule type" value="Genomic_DNA"/>
</dbReference>
<proteinExistence type="predicted"/>
<feature type="transmembrane region" description="Helical" evidence="1">
    <location>
        <begin position="302"/>
        <end position="322"/>
    </location>
</feature>
<dbReference type="Pfam" id="PF14258">
    <property type="entry name" value="DUF4350"/>
    <property type="match status" value="1"/>
</dbReference>
<keyword evidence="1" id="KW-1133">Transmembrane helix</keyword>
<feature type="domain" description="DUF4350" evidence="2">
    <location>
        <begin position="61"/>
        <end position="267"/>
    </location>
</feature>
<keyword evidence="1" id="KW-0472">Membrane</keyword>
<dbReference type="RefSeq" id="WP_353985611.1">
    <property type="nucleotide sequence ID" value="NZ_JBEWLY010000027.1"/>
</dbReference>
<evidence type="ECO:0000256" key="1">
    <source>
        <dbReference type="SAM" id="Phobius"/>
    </source>
</evidence>
<name>A0ABV2D5K3_9SPHN</name>
<keyword evidence="1" id="KW-0812">Transmembrane</keyword>
<feature type="transmembrane region" description="Helical" evidence="1">
    <location>
        <begin position="21"/>
        <end position="40"/>
    </location>
</feature>
<comment type="caution">
    <text evidence="3">The sequence shown here is derived from an EMBL/GenBank/DDBJ whole genome shotgun (WGS) entry which is preliminary data.</text>
</comment>
<keyword evidence="4" id="KW-1185">Reference proteome</keyword>
<evidence type="ECO:0000313" key="3">
    <source>
        <dbReference type="EMBL" id="MET1757130.1"/>
    </source>
</evidence>
<accession>A0ABV2D5K3</accession>
<dbReference type="InterPro" id="IPR025646">
    <property type="entry name" value="DUF4350"/>
</dbReference>
<evidence type="ECO:0000259" key="2">
    <source>
        <dbReference type="Pfam" id="PF14258"/>
    </source>
</evidence>
<protein>
    <submittedName>
        <fullName evidence="3">DUF4350 domain-containing protein</fullName>
    </submittedName>
</protein>
<gene>
    <name evidence="3" type="ORF">ABVV53_16940</name>
</gene>
<organism evidence="3 4">
    <name type="scientific">Novosphingobium kalidii</name>
    <dbReference type="NCBI Taxonomy" id="3230299"/>
    <lineage>
        <taxon>Bacteria</taxon>
        <taxon>Pseudomonadati</taxon>
        <taxon>Pseudomonadota</taxon>
        <taxon>Alphaproteobacteria</taxon>
        <taxon>Sphingomonadales</taxon>
        <taxon>Sphingomonadaceae</taxon>
        <taxon>Novosphingobium</taxon>
    </lineage>
</organism>
<sequence>MSEASGPAVAVGSSPFTTRTALALVLFGSLVFVALLWMIGNGLAEGSSNNGGAHAEGRGLNGYAALASYLERRGLSVRRSRSKAAFDEAGLLVLTPEHGADAHDIETAIAEHRHLGPTLLVLPKWLAAPVPAQLRASTKAKAGWVVLTDARPPRWAGDLASFGALDLRAENADAAGVWRGFGLTGRLPDGAPVQSLSSGSVVSLVRDARGQTLAGYRDDGTAGPALTGDARDPEGAAYPLVIVAEPDLLNNYAMADRRRAALALALVTATAGRERTPVTFDLTLAGLGRSSNLLTLAFSPPFLAATLCLLLAAAATGWRAFVRFGPPRVPERAIAFGKRALVTNAAALIVRSRRFHLLGGPYAEASRQRSARALALGRTADAASELRALDRAALTRGEGEHAFSQLATRLSSARSPRELLKAAQDLHALERTLVR</sequence>
<evidence type="ECO:0000313" key="4">
    <source>
        <dbReference type="Proteomes" id="UP001548713"/>
    </source>
</evidence>
<reference evidence="3 4" key="1">
    <citation type="submission" date="2024-07" db="EMBL/GenBank/DDBJ databases">
        <title>Novosphingobium kalidii RD2P27.</title>
        <authorList>
            <person name="Sun J.-Q."/>
        </authorList>
    </citation>
    <scope>NUCLEOTIDE SEQUENCE [LARGE SCALE GENOMIC DNA]</scope>
    <source>
        <strain evidence="3 4">RD2P27</strain>
    </source>
</reference>